<dbReference type="SUPFAM" id="SSF46955">
    <property type="entry name" value="Putative DNA-binding domain"/>
    <property type="match status" value="1"/>
</dbReference>
<dbReference type="Gene3D" id="1.10.1660.10">
    <property type="match status" value="1"/>
</dbReference>
<accession>A0A3N1HSZ5</accession>
<dbReference type="PANTHER" id="PTHR30204">
    <property type="entry name" value="REDOX-CYCLING DRUG-SENSING TRANSCRIPTIONAL ACTIVATOR SOXR"/>
    <property type="match status" value="1"/>
</dbReference>
<keyword evidence="4" id="KW-1185">Reference proteome</keyword>
<dbReference type="InParanoid" id="A0A3N1HSZ5"/>
<keyword evidence="1" id="KW-0238">DNA-binding</keyword>
<evidence type="ECO:0000313" key="4">
    <source>
        <dbReference type="Proteomes" id="UP000276232"/>
    </source>
</evidence>
<dbReference type="AlphaFoldDB" id="A0A3N1HSZ5"/>
<comment type="caution">
    <text evidence="3">The sequence shown here is derived from an EMBL/GenBank/DDBJ whole genome shotgun (WGS) entry which is preliminary data.</text>
</comment>
<sequence>MSAVARPGERPGGQPPGRLLSIGEVLGELVGDFPEISHSKIRFLEERGLVEPQRTPAGYRKFTPADVERLRTVLQLQRDHYMPLKAIAEHLDAMDRGLEERRAPGRPVLVPQAAAEPAPVRLAAPARLRLRRSELREAAGVDEQLLSDLEGFGLVAAQDGHFGAEDLEVARAAGELAAYGIGARHLRAFRTAAEREVGLVDQVVSPLRHHPSPGAPARAADAASEIAALCLRLHTSLVRAGLDRLG</sequence>
<dbReference type="CDD" id="cd00592">
    <property type="entry name" value="HTH_MerR-like"/>
    <property type="match status" value="1"/>
</dbReference>
<dbReference type="Pfam" id="PF13411">
    <property type="entry name" value="MerR_1"/>
    <property type="match status" value="1"/>
</dbReference>
<evidence type="ECO:0000256" key="1">
    <source>
        <dbReference type="ARBA" id="ARBA00023125"/>
    </source>
</evidence>
<proteinExistence type="predicted"/>
<organism evidence="3 4">
    <name type="scientific">Pseudokineococcus lusitanus</name>
    <dbReference type="NCBI Taxonomy" id="763993"/>
    <lineage>
        <taxon>Bacteria</taxon>
        <taxon>Bacillati</taxon>
        <taxon>Actinomycetota</taxon>
        <taxon>Actinomycetes</taxon>
        <taxon>Kineosporiales</taxon>
        <taxon>Kineosporiaceae</taxon>
        <taxon>Pseudokineococcus</taxon>
    </lineage>
</organism>
<dbReference type="RefSeq" id="WP_241966952.1">
    <property type="nucleotide sequence ID" value="NZ_RJKN01000001.1"/>
</dbReference>
<evidence type="ECO:0000313" key="3">
    <source>
        <dbReference type="EMBL" id="ROP45607.1"/>
    </source>
</evidence>
<dbReference type="GO" id="GO:0003677">
    <property type="term" value="F:DNA binding"/>
    <property type="evidence" value="ECO:0007669"/>
    <property type="project" value="UniProtKB-KW"/>
</dbReference>
<reference evidence="3 4" key="1">
    <citation type="journal article" date="2015" name="Stand. Genomic Sci.">
        <title>Genomic Encyclopedia of Bacterial and Archaeal Type Strains, Phase III: the genomes of soil and plant-associated and newly described type strains.</title>
        <authorList>
            <person name="Whitman W.B."/>
            <person name="Woyke T."/>
            <person name="Klenk H.P."/>
            <person name="Zhou Y."/>
            <person name="Lilburn T.G."/>
            <person name="Beck B.J."/>
            <person name="De Vos P."/>
            <person name="Vandamme P."/>
            <person name="Eisen J.A."/>
            <person name="Garrity G."/>
            <person name="Hugenholtz P."/>
            <person name="Kyrpides N.C."/>
        </authorList>
    </citation>
    <scope>NUCLEOTIDE SEQUENCE [LARGE SCALE GENOMIC DNA]</scope>
    <source>
        <strain evidence="3 4">CECT 7306</strain>
    </source>
</reference>
<dbReference type="SMART" id="SM00422">
    <property type="entry name" value="HTH_MERR"/>
    <property type="match status" value="1"/>
</dbReference>
<feature type="domain" description="HTH merR-type" evidence="2">
    <location>
        <begin position="41"/>
        <end position="93"/>
    </location>
</feature>
<evidence type="ECO:0000259" key="2">
    <source>
        <dbReference type="PROSITE" id="PS50937"/>
    </source>
</evidence>
<dbReference type="EMBL" id="RJKN01000001">
    <property type="protein sequence ID" value="ROP45607.1"/>
    <property type="molecule type" value="Genomic_DNA"/>
</dbReference>
<dbReference type="GO" id="GO:0003700">
    <property type="term" value="F:DNA-binding transcription factor activity"/>
    <property type="evidence" value="ECO:0007669"/>
    <property type="project" value="InterPro"/>
</dbReference>
<gene>
    <name evidence="3" type="ORF">EDC03_0211</name>
</gene>
<dbReference type="InterPro" id="IPR047057">
    <property type="entry name" value="MerR_fam"/>
</dbReference>
<dbReference type="InterPro" id="IPR000551">
    <property type="entry name" value="MerR-type_HTH_dom"/>
</dbReference>
<name>A0A3N1HSZ5_9ACTN</name>
<dbReference type="PANTHER" id="PTHR30204:SF89">
    <property type="entry name" value="HTH MERR-TYPE DOMAIN-CONTAINING PROTEIN"/>
    <property type="match status" value="1"/>
</dbReference>
<dbReference type="InterPro" id="IPR009061">
    <property type="entry name" value="DNA-bd_dom_put_sf"/>
</dbReference>
<protein>
    <submittedName>
        <fullName evidence="3">MerR-like DNA binding protein</fullName>
    </submittedName>
</protein>
<dbReference type="PROSITE" id="PS50937">
    <property type="entry name" value="HTH_MERR_2"/>
    <property type="match status" value="1"/>
</dbReference>
<dbReference type="Proteomes" id="UP000276232">
    <property type="component" value="Unassembled WGS sequence"/>
</dbReference>